<dbReference type="PANTHER" id="PTHR16026:SF0">
    <property type="entry name" value="CARTILAGE ACIDIC PROTEIN 1"/>
    <property type="match status" value="1"/>
</dbReference>
<accession>A0A0F9FXN9</accession>
<organism evidence="3">
    <name type="scientific">marine sediment metagenome</name>
    <dbReference type="NCBI Taxonomy" id="412755"/>
    <lineage>
        <taxon>unclassified sequences</taxon>
        <taxon>metagenomes</taxon>
        <taxon>ecological metagenomes</taxon>
    </lineage>
</organism>
<dbReference type="InterPro" id="IPR028994">
    <property type="entry name" value="Integrin_alpha_N"/>
</dbReference>
<dbReference type="InterPro" id="IPR027039">
    <property type="entry name" value="Crtac1"/>
</dbReference>
<feature type="domain" description="ASPIC/UnbV" evidence="2">
    <location>
        <begin position="245"/>
        <end position="311"/>
    </location>
</feature>
<feature type="non-terminal residue" evidence="3">
    <location>
        <position position="1"/>
    </location>
</feature>
<dbReference type="InterPro" id="IPR011519">
    <property type="entry name" value="UnbV_ASPIC"/>
</dbReference>
<dbReference type="Pfam" id="PF07593">
    <property type="entry name" value="UnbV_ASPIC"/>
    <property type="match status" value="1"/>
</dbReference>
<dbReference type="Gene3D" id="2.130.10.130">
    <property type="entry name" value="Integrin alpha, N-terminal"/>
    <property type="match status" value="1"/>
</dbReference>
<gene>
    <name evidence="3" type="ORF">LCGC14_1979090</name>
</gene>
<dbReference type="AlphaFoldDB" id="A0A0F9FXN9"/>
<evidence type="ECO:0000259" key="2">
    <source>
        <dbReference type="Pfam" id="PF07593"/>
    </source>
</evidence>
<dbReference type="Pfam" id="PF13517">
    <property type="entry name" value="FG-GAP_3"/>
    <property type="match status" value="2"/>
</dbReference>
<evidence type="ECO:0000256" key="1">
    <source>
        <dbReference type="ARBA" id="ARBA00022729"/>
    </source>
</evidence>
<dbReference type="PANTHER" id="PTHR16026">
    <property type="entry name" value="CARTILAGE ACIDIC PROTEIN 1"/>
    <property type="match status" value="1"/>
</dbReference>
<proteinExistence type="predicted"/>
<keyword evidence="1" id="KW-0732">Signal</keyword>
<dbReference type="EMBL" id="LAZR01022110">
    <property type="protein sequence ID" value="KKL83006.1"/>
    <property type="molecule type" value="Genomic_DNA"/>
</dbReference>
<sequence length="614" mass="64485">FEGSVYPPDAAFVNNNGVFTSNPTYYNSSPARGITSCDFDRDGDQDVYVSDYRLVANRLFRNNGGGTFSDVAPSHNARAGDGHSIGAAWGDFDNDGLFDIFAGNFAHSGQPESRFLRNQGAGADYAFQDMGTGGVHYQESYASPSLGDYDNDGDLDLFFTTVYSGDHAVLYRNDGNWNFTDVTAQEGLSNITRTYQAAWADFDNDGDLDLVTDGKIFINNESDTGNNRWLKVHLVGDGTTVNSAAIGTEVRITVNGKTMTRQVEGGTGEGNQNDLTLHFGLGYYFGLLDMEITSPTGAVRTITGVSADQIVEYVVTGAPVNPVRVWNIPSAGDWTNDYNWNGLAAPGGKTHTAIFGDVTTGVTMVTNDAPVTVKGILFDNANSYIITGEGAVNLEAPFLDNASIYVNQGSHVIAKEVYLKSNTDINVAANATLILTDALDIDSYILRKTGDGMLKISNGFSGSGAGSGMVMVLGGTVSGSGIIRASLLNMLATTVAPGDSTGFLVVTGNYFQGPDATLAIELGGTGFGEFDLLSVAGSAVLDGSLDITELYTPGAPDSWTILTATGGITGDFASITAGYEVNIDGTDLNLSLLGGLLGDANNDGVVSADVNQSD</sequence>
<protein>
    <recommendedName>
        <fullName evidence="2">ASPIC/UnbV domain-containing protein</fullName>
    </recommendedName>
</protein>
<dbReference type="InterPro" id="IPR013517">
    <property type="entry name" value="FG-GAP"/>
</dbReference>
<evidence type="ECO:0000313" key="3">
    <source>
        <dbReference type="EMBL" id="KKL83006.1"/>
    </source>
</evidence>
<comment type="caution">
    <text evidence="3">The sequence shown here is derived from an EMBL/GenBank/DDBJ whole genome shotgun (WGS) entry which is preliminary data.</text>
</comment>
<reference evidence="3" key="1">
    <citation type="journal article" date="2015" name="Nature">
        <title>Complex archaea that bridge the gap between prokaryotes and eukaryotes.</title>
        <authorList>
            <person name="Spang A."/>
            <person name="Saw J.H."/>
            <person name="Jorgensen S.L."/>
            <person name="Zaremba-Niedzwiedzka K."/>
            <person name="Martijn J."/>
            <person name="Lind A.E."/>
            <person name="van Eijk R."/>
            <person name="Schleper C."/>
            <person name="Guy L."/>
            <person name="Ettema T.J."/>
        </authorList>
    </citation>
    <scope>NUCLEOTIDE SEQUENCE</scope>
</reference>
<dbReference type="SUPFAM" id="SSF69318">
    <property type="entry name" value="Integrin alpha N-terminal domain"/>
    <property type="match status" value="1"/>
</dbReference>
<name>A0A0F9FXN9_9ZZZZ</name>